<evidence type="ECO:0000259" key="2">
    <source>
        <dbReference type="Pfam" id="PF09044"/>
    </source>
</evidence>
<dbReference type="SUPFAM" id="SSF55221">
    <property type="entry name" value="Yeast killer toxins"/>
    <property type="match status" value="2"/>
</dbReference>
<dbReference type="InterPro" id="IPR015131">
    <property type="entry name" value="Killer_tox_Kp4"/>
</dbReference>
<gene>
    <name evidence="3" type="ORF">FALBO_11899</name>
</gene>
<evidence type="ECO:0000256" key="1">
    <source>
        <dbReference type="SAM" id="SignalP"/>
    </source>
</evidence>
<dbReference type="Gene3D" id="3.30.430.10">
    <property type="entry name" value="Killer Toxin P4, subunit A"/>
    <property type="match status" value="2"/>
</dbReference>
<reference evidence="3 4" key="1">
    <citation type="submission" date="2020-01" db="EMBL/GenBank/DDBJ databases">
        <title>Identification and distribution of gene clusters putatively required for synthesis of sphingolipid metabolism inhibitors in phylogenetically diverse species of the filamentous fungus Fusarium.</title>
        <authorList>
            <person name="Kim H.-S."/>
            <person name="Busman M."/>
            <person name="Brown D.W."/>
            <person name="Divon H."/>
            <person name="Uhlig S."/>
            <person name="Proctor R.H."/>
        </authorList>
    </citation>
    <scope>NUCLEOTIDE SEQUENCE [LARGE SCALE GENOMIC DNA]</scope>
    <source>
        <strain evidence="3 4">NRRL 20459</strain>
    </source>
</reference>
<feature type="domain" description="Killer toxin Kp4" evidence="2">
    <location>
        <begin position="138"/>
        <end position="248"/>
    </location>
</feature>
<comment type="caution">
    <text evidence="3">The sequence shown here is derived from an EMBL/GenBank/DDBJ whole genome shotgun (WGS) entry which is preliminary data.</text>
</comment>
<dbReference type="OrthoDB" id="4177994at2759"/>
<dbReference type="Proteomes" id="UP000554235">
    <property type="component" value="Unassembled WGS sequence"/>
</dbReference>
<dbReference type="AlphaFoldDB" id="A0A8H4L1P2"/>
<evidence type="ECO:0000313" key="4">
    <source>
        <dbReference type="Proteomes" id="UP000554235"/>
    </source>
</evidence>
<keyword evidence="1" id="KW-0732">Signal</keyword>
<protein>
    <submittedName>
        <fullName evidence="3">TOX4</fullName>
    </submittedName>
</protein>
<dbReference type="Pfam" id="PF09044">
    <property type="entry name" value="Kp4"/>
    <property type="match status" value="2"/>
</dbReference>
<accession>A0A8H4L1P2</accession>
<dbReference type="InterPro" id="IPR011329">
    <property type="entry name" value="Killer_tox_Kp4/SMK"/>
</dbReference>
<dbReference type="EMBL" id="JAADYS010001744">
    <property type="protein sequence ID" value="KAF4461302.1"/>
    <property type="molecule type" value="Genomic_DNA"/>
</dbReference>
<proteinExistence type="predicted"/>
<feature type="chain" id="PRO_5034186772" evidence="1">
    <location>
        <begin position="19"/>
        <end position="249"/>
    </location>
</feature>
<sequence>MLKITIAAIATILALSEAKGISCDGSGLCVGNKGLITQLSGQLRAIDSSETFGEGEHITCADADNIGDPSLCLFYQHVGDRKFTVSQTQTFLKAIIDHGCDLCGSVPVDEGNDVSKGELTANIVTNATPGKRGINHLTKRTGINCNGSSTCKVGGIGHSPNADLKDVRDAVASGDEGNFANNEHIACVPFVAGALCAFYQNIGDRTFTKDQSVAFLDQLRAHQCNKCGSIPVDDGNNVDNGELTVNYVG</sequence>
<dbReference type="GO" id="GO:0005576">
    <property type="term" value="C:extracellular region"/>
    <property type="evidence" value="ECO:0007669"/>
    <property type="project" value="InterPro"/>
</dbReference>
<feature type="signal peptide" evidence="1">
    <location>
        <begin position="1"/>
        <end position="18"/>
    </location>
</feature>
<name>A0A8H4L1P2_9HYPO</name>
<keyword evidence="4" id="KW-1185">Reference proteome</keyword>
<organism evidence="3 4">
    <name type="scientific">Fusarium albosuccineum</name>
    <dbReference type="NCBI Taxonomy" id="1237068"/>
    <lineage>
        <taxon>Eukaryota</taxon>
        <taxon>Fungi</taxon>
        <taxon>Dikarya</taxon>
        <taxon>Ascomycota</taxon>
        <taxon>Pezizomycotina</taxon>
        <taxon>Sordariomycetes</taxon>
        <taxon>Hypocreomycetidae</taxon>
        <taxon>Hypocreales</taxon>
        <taxon>Nectriaceae</taxon>
        <taxon>Fusarium</taxon>
        <taxon>Fusarium decemcellulare species complex</taxon>
    </lineage>
</organism>
<evidence type="ECO:0000313" key="3">
    <source>
        <dbReference type="EMBL" id="KAF4461302.1"/>
    </source>
</evidence>
<feature type="domain" description="Killer toxin Kp4" evidence="2">
    <location>
        <begin position="7"/>
        <end position="124"/>
    </location>
</feature>